<feature type="domain" description="Peptidase M16 N-terminal" evidence="2">
    <location>
        <begin position="19"/>
        <end position="144"/>
    </location>
</feature>
<dbReference type="InterPro" id="IPR011765">
    <property type="entry name" value="Pept_M16_N"/>
</dbReference>
<evidence type="ECO:0000313" key="4">
    <source>
        <dbReference type="EMBL" id="QHS87380.1"/>
    </source>
</evidence>
<organism evidence="4">
    <name type="scientific">viral metagenome</name>
    <dbReference type="NCBI Taxonomy" id="1070528"/>
    <lineage>
        <taxon>unclassified sequences</taxon>
        <taxon>metagenomes</taxon>
        <taxon>organismal metagenomes</taxon>
    </lineage>
</organism>
<dbReference type="InterPro" id="IPR050361">
    <property type="entry name" value="MPP/UQCRC_Complex"/>
</dbReference>
<dbReference type="PROSITE" id="PS00143">
    <property type="entry name" value="INSULINASE"/>
    <property type="match status" value="1"/>
</dbReference>
<evidence type="ECO:0000259" key="2">
    <source>
        <dbReference type="Pfam" id="PF00675"/>
    </source>
</evidence>
<dbReference type="PANTHER" id="PTHR11851">
    <property type="entry name" value="METALLOPROTEASE"/>
    <property type="match status" value="1"/>
</dbReference>
<dbReference type="AlphaFoldDB" id="A0A6C0B5N9"/>
<reference evidence="4" key="1">
    <citation type="journal article" date="2020" name="Nature">
        <title>Giant virus diversity and host interactions through global metagenomics.</title>
        <authorList>
            <person name="Schulz F."/>
            <person name="Roux S."/>
            <person name="Paez-Espino D."/>
            <person name="Jungbluth S."/>
            <person name="Walsh D.A."/>
            <person name="Denef V.J."/>
            <person name="McMahon K.D."/>
            <person name="Konstantinidis K.T."/>
            <person name="Eloe-Fadrosh E.A."/>
            <person name="Kyrpides N.C."/>
            <person name="Woyke T."/>
        </authorList>
    </citation>
    <scope>NUCLEOTIDE SEQUENCE</scope>
    <source>
        <strain evidence="4">GVMAG-M-3300010157-4</strain>
    </source>
</reference>
<dbReference type="PANTHER" id="PTHR11851:SF49">
    <property type="entry name" value="MITOCHONDRIAL-PROCESSING PEPTIDASE SUBUNIT ALPHA"/>
    <property type="match status" value="1"/>
</dbReference>
<name>A0A6C0B5N9_9ZZZZ</name>
<feature type="domain" description="Peptidase M16 C-terminal" evidence="3">
    <location>
        <begin position="169"/>
        <end position="356"/>
    </location>
</feature>
<evidence type="ECO:0000256" key="1">
    <source>
        <dbReference type="ARBA" id="ARBA00007261"/>
    </source>
</evidence>
<dbReference type="EMBL" id="MN739080">
    <property type="protein sequence ID" value="QHS87380.1"/>
    <property type="molecule type" value="Genomic_DNA"/>
</dbReference>
<dbReference type="SUPFAM" id="SSF63411">
    <property type="entry name" value="LuxS/MPP-like metallohydrolase"/>
    <property type="match status" value="2"/>
</dbReference>
<dbReference type="Pfam" id="PF05193">
    <property type="entry name" value="Peptidase_M16_C"/>
    <property type="match status" value="1"/>
</dbReference>
<proteinExistence type="inferred from homology"/>
<dbReference type="GO" id="GO:0004222">
    <property type="term" value="F:metalloendopeptidase activity"/>
    <property type="evidence" value="ECO:0007669"/>
    <property type="project" value="InterPro"/>
</dbReference>
<sequence length="437" mass="49602">MKTRTYDNGFRVVHEKSFHGSQIASIQVICDVGSIHEPADSRGAAHFIEHMCFKGTPTHPSSYEISSLIDKTGSYVNAFTDRRYTKYYINTTTEHVPKYINLLSDMLLNSVFDKGEYAKERNVVKEEMIQDADDAEETALKNADAVIFAGSHYEYPVDELKYHSGKHALQYDKLVEMYRTFYIPNRMILSVCSANSFDAICEAVQKSWFTKKVNTTLRGCPPAVDLTLTPQQETVYKIAKMPINPAHICVGFRTCSIYDADRYSLKMLKKILSGSMSSRMFMILREENGLTYSSYTESEHYENAGNFVFYAECDSTKVFTNGGASSNGVYPLIMKLIHDLVKDGITKEELEIAKSSYRGTMAVSRESAESIASYNAKNILYQRSDAPSFENRYKTYVDSMTVVDINACIKKYFRRENMVVSVVGRAPPSQKMLEKYV</sequence>
<comment type="similarity">
    <text evidence="1">Belongs to the peptidase M16 family.</text>
</comment>
<protein>
    <recommendedName>
        <fullName evidence="5">Peptidase M16 N-terminal domain-containing protein</fullName>
    </recommendedName>
</protein>
<dbReference type="GO" id="GO:0046872">
    <property type="term" value="F:metal ion binding"/>
    <property type="evidence" value="ECO:0007669"/>
    <property type="project" value="InterPro"/>
</dbReference>
<evidence type="ECO:0000259" key="3">
    <source>
        <dbReference type="Pfam" id="PF05193"/>
    </source>
</evidence>
<dbReference type="InterPro" id="IPR011249">
    <property type="entry name" value="Metalloenz_LuxS/M16"/>
</dbReference>
<dbReference type="Gene3D" id="3.30.830.10">
    <property type="entry name" value="Metalloenzyme, LuxS/M16 peptidase-like"/>
    <property type="match status" value="2"/>
</dbReference>
<dbReference type="InterPro" id="IPR001431">
    <property type="entry name" value="Pept_M16_Zn_BS"/>
</dbReference>
<dbReference type="Pfam" id="PF00675">
    <property type="entry name" value="Peptidase_M16"/>
    <property type="match status" value="1"/>
</dbReference>
<dbReference type="InterPro" id="IPR007863">
    <property type="entry name" value="Peptidase_M16_C"/>
</dbReference>
<dbReference type="GO" id="GO:0006508">
    <property type="term" value="P:proteolysis"/>
    <property type="evidence" value="ECO:0007669"/>
    <property type="project" value="InterPro"/>
</dbReference>
<accession>A0A6C0B5N9</accession>
<evidence type="ECO:0008006" key="5">
    <source>
        <dbReference type="Google" id="ProtNLM"/>
    </source>
</evidence>